<evidence type="ECO:0000259" key="2">
    <source>
        <dbReference type="Pfam" id="PF00391"/>
    </source>
</evidence>
<dbReference type="Pfam" id="PF01326">
    <property type="entry name" value="PPDK_N"/>
    <property type="match status" value="1"/>
</dbReference>
<dbReference type="InterPro" id="IPR008279">
    <property type="entry name" value="PEP-util_enz_mobile_dom"/>
</dbReference>
<dbReference type="Pfam" id="PF00391">
    <property type="entry name" value="PEP-utilizers"/>
    <property type="match status" value="1"/>
</dbReference>
<evidence type="ECO:0000256" key="1">
    <source>
        <dbReference type="ARBA" id="ARBA00007837"/>
    </source>
</evidence>
<evidence type="ECO:0000313" key="5">
    <source>
        <dbReference type="RefSeq" id="XP_028967493.1"/>
    </source>
</evidence>
<dbReference type="Gene3D" id="3.50.30.10">
    <property type="entry name" value="Phosphohistidine domain"/>
    <property type="match status" value="1"/>
</dbReference>
<dbReference type="InterPro" id="IPR051549">
    <property type="entry name" value="PEP_Utilizing_Enz"/>
</dbReference>
<sequence>MSAAGQMETFLGVPAADFDQVLEKVAKCWASQFSFSAVNYKRQFGKPIASRMAVVVQEMVPSQVSGVMFTCDPVTADPRIITISANYGLGESAVGARVDPDHFTVIRAAGQEMKIASRSIGKKKFFITQNPDGGTVEWEVGENDSEKACLTDDVIMKLASVGHQVESCFTTARDIEWAIVDDQIYLIQNRHVTTIARDTDFEIINDMNGNIKSEGDIFSKANILEIFPGALSPLGISTLTATFDVLCREFQLQWRELDVVESSLYVTASINTLRKQIFLDASDSLLGDGGEKWRMFATHGRDISKEKALAEGVRRAPLPAGRFAAAMSLLSLPKMFFLNRNLVKISEGSKSFKVPLKPFSSLEQLNAIVVAFNDVKEAALACCHAFLETSFFDGMVMSLLAKSTAGEMTTEILVAAANLLKASDLIESVDVVLSLDKLGSLLRERIDKDEFLSMSPDKALEWINSSESEVGVMFSEFLERHGHRCVKEFDVQSETWAMRPTSLVKALQAIARTTREARTSAPQGKSIGNLGNLRLSYLQRFLLHVFVPRARKAIAHREIAKSGIVRIIHQLRLAFHTLAELMVSEGRLPHKDLVFYLSVDELHRLITSCQHKLISRAIRRQRLHPRLDDEKYPLLLYGFPRRCEPKELRRAVMEVTGTPICQGVVDGRARVIKNFGREAHRIEKDEILITTATDLGWTPYFPLLAGVVTEAGGLISHGAVVAREYGIPCVVGIENVTEIFGTGDLVRLDATHGVVRIIQRSR</sequence>
<dbReference type="InterPro" id="IPR013815">
    <property type="entry name" value="ATP_grasp_subdomain_1"/>
</dbReference>
<reference evidence="5" key="1">
    <citation type="submission" date="2025-08" db="UniProtKB">
        <authorList>
            <consortium name="RefSeq"/>
        </authorList>
    </citation>
    <scope>IDENTIFICATION</scope>
</reference>
<evidence type="ECO:0000259" key="3">
    <source>
        <dbReference type="Pfam" id="PF01326"/>
    </source>
</evidence>
<dbReference type="GO" id="GO:0005524">
    <property type="term" value="F:ATP binding"/>
    <property type="evidence" value="ECO:0007669"/>
    <property type="project" value="InterPro"/>
</dbReference>
<dbReference type="RefSeq" id="XP_028967493.1">
    <property type="nucleotide sequence ID" value="XM_029111660.1"/>
</dbReference>
<evidence type="ECO:0000313" key="4">
    <source>
        <dbReference type="Proteomes" id="UP000694867"/>
    </source>
</evidence>
<dbReference type="SUPFAM" id="SSF56059">
    <property type="entry name" value="Glutathione synthetase ATP-binding domain-like"/>
    <property type="match status" value="1"/>
</dbReference>
<dbReference type="GO" id="GO:0016301">
    <property type="term" value="F:kinase activity"/>
    <property type="evidence" value="ECO:0007669"/>
    <property type="project" value="InterPro"/>
</dbReference>
<keyword evidence="4" id="KW-1185">Reference proteome</keyword>
<dbReference type="KEGG" id="goe:100898270"/>
<dbReference type="GeneID" id="100898270"/>
<dbReference type="SUPFAM" id="SSF52009">
    <property type="entry name" value="Phosphohistidine domain"/>
    <property type="match status" value="1"/>
</dbReference>
<organism evidence="4 5">
    <name type="scientific">Galendromus occidentalis</name>
    <name type="common">western predatory mite</name>
    <dbReference type="NCBI Taxonomy" id="34638"/>
    <lineage>
        <taxon>Eukaryota</taxon>
        <taxon>Metazoa</taxon>
        <taxon>Ecdysozoa</taxon>
        <taxon>Arthropoda</taxon>
        <taxon>Chelicerata</taxon>
        <taxon>Arachnida</taxon>
        <taxon>Acari</taxon>
        <taxon>Parasitiformes</taxon>
        <taxon>Mesostigmata</taxon>
        <taxon>Gamasina</taxon>
        <taxon>Phytoseioidea</taxon>
        <taxon>Phytoseiidae</taxon>
        <taxon>Typhlodrominae</taxon>
        <taxon>Galendromus</taxon>
    </lineage>
</organism>
<comment type="similarity">
    <text evidence="1">Belongs to the PEP-utilizing enzyme family.</text>
</comment>
<dbReference type="Gene3D" id="3.30.470.20">
    <property type="entry name" value="ATP-grasp fold, B domain"/>
    <property type="match status" value="1"/>
</dbReference>
<name>A0AAJ7SEX2_9ACAR</name>
<dbReference type="InterPro" id="IPR036637">
    <property type="entry name" value="Phosphohistidine_dom_sf"/>
</dbReference>
<dbReference type="InterPro" id="IPR002192">
    <property type="entry name" value="PPDK_AMP/ATP-bd"/>
</dbReference>
<gene>
    <name evidence="5" type="primary">LOC100898270</name>
</gene>
<feature type="domain" description="PEP-utilising enzyme mobile" evidence="2">
    <location>
        <begin position="682"/>
        <end position="753"/>
    </location>
</feature>
<accession>A0AAJ7SEX2</accession>
<dbReference type="Proteomes" id="UP000694867">
    <property type="component" value="Unplaced"/>
</dbReference>
<dbReference type="Gene3D" id="3.30.1490.20">
    <property type="entry name" value="ATP-grasp fold, A domain"/>
    <property type="match status" value="1"/>
</dbReference>
<dbReference type="AlphaFoldDB" id="A0AAJ7SEX2"/>
<dbReference type="PANTHER" id="PTHR43615">
    <property type="entry name" value="PHOSPHOENOLPYRUVATE SYNTHASE-RELATED"/>
    <property type="match status" value="1"/>
</dbReference>
<proteinExistence type="inferred from homology"/>
<protein>
    <submittedName>
        <fullName evidence="5">Uncharacterized protein LOC100898270</fullName>
    </submittedName>
</protein>
<feature type="domain" description="Pyruvate phosphate dikinase AMP/ATP-binding" evidence="3">
    <location>
        <begin position="2"/>
        <end position="200"/>
    </location>
</feature>
<dbReference type="PANTHER" id="PTHR43615:SF1">
    <property type="entry name" value="PPDK_N DOMAIN-CONTAINING PROTEIN"/>
    <property type="match status" value="1"/>
</dbReference>